<name>A0A2A8IV01_BACCE</name>
<reference evidence="2 3" key="1">
    <citation type="submission" date="2017-09" db="EMBL/GenBank/DDBJ databases">
        <title>Large-scale bioinformatics analysis of Bacillus genomes uncovers conserved roles of natural products in bacterial physiology.</title>
        <authorList>
            <consortium name="Agbiome Team Llc"/>
            <person name="Bleich R.M."/>
            <person name="Grubbs K.J."/>
            <person name="Santa Maria K.C."/>
            <person name="Allen S.E."/>
            <person name="Farag S."/>
            <person name="Shank E.A."/>
            <person name="Bowers A."/>
        </authorList>
    </citation>
    <scope>NUCLEOTIDE SEQUENCE [LARGE SCALE GENOMIC DNA]</scope>
    <source>
        <strain evidence="2 3">AFS040105</strain>
    </source>
</reference>
<protein>
    <submittedName>
        <fullName evidence="2">ABC transporter substrate-binding protein</fullName>
    </submittedName>
</protein>
<dbReference type="PANTHER" id="PTHR43649">
    <property type="entry name" value="ARABINOSE-BINDING PROTEIN-RELATED"/>
    <property type="match status" value="1"/>
</dbReference>
<dbReference type="SUPFAM" id="SSF53850">
    <property type="entry name" value="Periplasmic binding protein-like II"/>
    <property type="match status" value="1"/>
</dbReference>
<dbReference type="EMBL" id="NUMG01000004">
    <property type="protein sequence ID" value="PGU05308.1"/>
    <property type="molecule type" value="Genomic_DNA"/>
</dbReference>
<dbReference type="Pfam" id="PF01547">
    <property type="entry name" value="SBP_bac_1"/>
    <property type="match status" value="1"/>
</dbReference>
<dbReference type="Proteomes" id="UP000225766">
    <property type="component" value="Unassembled WGS sequence"/>
</dbReference>
<evidence type="ECO:0000256" key="1">
    <source>
        <dbReference type="SAM" id="SignalP"/>
    </source>
</evidence>
<accession>A0A2A8IV01</accession>
<comment type="caution">
    <text evidence="2">The sequence shown here is derived from an EMBL/GenBank/DDBJ whole genome shotgun (WGS) entry which is preliminary data.</text>
</comment>
<dbReference type="Gene3D" id="3.40.190.10">
    <property type="entry name" value="Periplasmic binding protein-like II"/>
    <property type="match status" value="2"/>
</dbReference>
<feature type="chain" id="PRO_5038580612" evidence="1">
    <location>
        <begin position="22"/>
        <end position="537"/>
    </location>
</feature>
<dbReference type="AlphaFoldDB" id="A0A2A8IV01"/>
<dbReference type="RefSeq" id="WP_098253065.1">
    <property type="nucleotide sequence ID" value="NZ_NTYD01000027.1"/>
</dbReference>
<dbReference type="PROSITE" id="PS51257">
    <property type="entry name" value="PROKAR_LIPOPROTEIN"/>
    <property type="match status" value="1"/>
</dbReference>
<feature type="signal peptide" evidence="1">
    <location>
        <begin position="1"/>
        <end position="21"/>
    </location>
</feature>
<gene>
    <name evidence="2" type="ORF">COD19_03580</name>
</gene>
<organism evidence="2 3">
    <name type="scientific">Bacillus cereus</name>
    <dbReference type="NCBI Taxonomy" id="1396"/>
    <lineage>
        <taxon>Bacteria</taxon>
        <taxon>Bacillati</taxon>
        <taxon>Bacillota</taxon>
        <taxon>Bacilli</taxon>
        <taxon>Bacillales</taxon>
        <taxon>Bacillaceae</taxon>
        <taxon>Bacillus</taxon>
        <taxon>Bacillus cereus group</taxon>
    </lineage>
</organism>
<keyword evidence="1" id="KW-0732">Signal</keyword>
<dbReference type="InterPro" id="IPR050490">
    <property type="entry name" value="Bact_solute-bd_prot1"/>
</dbReference>
<proteinExistence type="predicted"/>
<dbReference type="PANTHER" id="PTHR43649:SF12">
    <property type="entry name" value="DIACETYLCHITOBIOSE BINDING PROTEIN DASA"/>
    <property type="match status" value="1"/>
</dbReference>
<sequence length="537" mass="60859">MRMKTPLIITSIALMALTACTNNVENVDSKADKKALTNLNEKSAMPIVKEPITLKFFAGRTAQSAKDWNNVLIFNKYEKMTNVDIKWEMVPDTSLEEKRNLALVGGNLPDAFHTASFPATEILKYGEQGVFIKLNDLIDKYAPNLKKIMKENPEVKNAITFPNGNIYSFPTIISEDFTSMLLGPRPWINKEWLEKLGMKMPETIEEYYEYLKAVKEKDPNGNGKADEIPFGSYSIGMLTRWLNGSFGLVNRGYASPFVDMNPKENKLRFIQTSKEYKEMLQYVHKLYKEGLIEKNIFSKDTSQFLANATQGLYGSTVSHSPKELFGADKYTGGSALEGPFGDKLITGRIPSVASMDGFVITSANKNPEATVKWMDYFYSDEGSKLFLMGVEGETFEKAPNGELRYLEKITHSSEGLSFEQELAKYLTWPGGGYPGIVKEEFFKGLENAPDAREAARKLEPNIIKEVWPQFTYTVEENKTLTTVGADIEKYVTEMRDKFITGVVPFSEWDKYVKTIEKMGLKDYMKVKAEALKRYQKN</sequence>
<evidence type="ECO:0000313" key="3">
    <source>
        <dbReference type="Proteomes" id="UP000225766"/>
    </source>
</evidence>
<evidence type="ECO:0000313" key="2">
    <source>
        <dbReference type="EMBL" id="PGU05308.1"/>
    </source>
</evidence>
<dbReference type="InterPro" id="IPR006059">
    <property type="entry name" value="SBP"/>
</dbReference>